<proteinExistence type="predicted"/>
<evidence type="ECO:0000256" key="4">
    <source>
        <dbReference type="ARBA" id="ARBA00023136"/>
    </source>
</evidence>
<evidence type="ECO:0000313" key="8">
    <source>
        <dbReference type="EMBL" id="KAK7800101.1"/>
    </source>
</evidence>
<evidence type="ECO:0000256" key="1">
    <source>
        <dbReference type="ARBA" id="ARBA00004370"/>
    </source>
</evidence>
<keyword evidence="2 6" id="KW-0812">Transmembrane</keyword>
<comment type="subcellular location">
    <subcellularLocation>
        <location evidence="1">Membrane</location>
    </subcellularLocation>
</comment>
<keyword evidence="9" id="KW-1185">Reference proteome</keyword>
<dbReference type="AlphaFoldDB" id="A0AAW0HES4"/>
<evidence type="ECO:0000256" key="5">
    <source>
        <dbReference type="SAM" id="MobiDB-lite"/>
    </source>
</evidence>
<dbReference type="PANTHER" id="PTHR31395">
    <property type="entry name" value="SHISA"/>
    <property type="match status" value="1"/>
</dbReference>
<organism evidence="8 9">
    <name type="scientific">Myodes glareolus</name>
    <name type="common">Bank vole</name>
    <name type="synonym">Clethrionomys glareolus</name>
    <dbReference type="NCBI Taxonomy" id="447135"/>
    <lineage>
        <taxon>Eukaryota</taxon>
        <taxon>Metazoa</taxon>
        <taxon>Chordata</taxon>
        <taxon>Craniata</taxon>
        <taxon>Vertebrata</taxon>
        <taxon>Euteleostomi</taxon>
        <taxon>Mammalia</taxon>
        <taxon>Eutheria</taxon>
        <taxon>Euarchontoglires</taxon>
        <taxon>Glires</taxon>
        <taxon>Rodentia</taxon>
        <taxon>Myomorpha</taxon>
        <taxon>Muroidea</taxon>
        <taxon>Cricetidae</taxon>
        <taxon>Arvicolinae</taxon>
        <taxon>Myodes</taxon>
    </lineage>
</organism>
<evidence type="ECO:0000256" key="2">
    <source>
        <dbReference type="ARBA" id="ARBA00022692"/>
    </source>
</evidence>
<dbReference type="Proteomes" id="UP001488838">
    <property type="component" value="Unassembled WGS sequence"/>
</dbReference>
<dbReference type="EMBL" id="JBBHLL010000571">
    <property type="protein sequence ID" value="KAK7800101.1"/>
    <property type="molecule type" value="Genomic_DNA"/>
</dbReference>
<feature type="domain" description="Shisa N-terminal" evidence="7">
    <location>
        <begin position="4"/>
        <end position="48"/>
    </location>
</feature>
<feature type="region of interest" description="Disordered" evidence="5">
    <location>
        <begin position="113"/>
        <end position="137"/>
    </location>
</feature>
<accession>A0AAW0HES4</accession>
<keyword evidence="4 6" id="KW-0472">Membrane</keyword>
<keyword evidence="3 6" id="KW-1133">Transmembrane helix</keyword>
<evidence type="ECO:0000256" key="3">
    <source>
        <dbReference type="ARBA" id="ARBA00022989"/>
    </source>
</evidence>
<evidence type="ECO:0000259" key="7">
    <source>
        <dbReference type="Pfam" id="PF13908"/>
    </source>
</evidence>
<evidence type="ECO:0000313" key="9">
    <source>
        <dbReference type="Proteomes" id="UP001488838"/>
    </source>
</evidence>
<dbReference type="GO" id="GO:0016020">
    <property type="term" value="C:membrane"/>
    <property type="evidence" value="ECO:0007669"/>
    <property type="project" value="UniProtKB-SubCell"/>
</dbReference>
<name>A0AAW0HES4_MYOGA</name>
<sequence>MSGACSSYVSAEQEVVRGFSCPLPGGEAAAVFCCGFRDHKYCCDDPHSFFPYEHSYMWWLSVGALVGLSTAAVVLLAFIVTACVLCYLFISSKPHAKLDPGLSLATTGAKEMSRDHQGSSATITMEVPGANSPRQSYSLNSRLESNERQAMGPRYPLQHHFMALVTASNIPGSPEEASVPTPDPCGSVP</sequence>
<protein>
    <recommendedName>
        <fullName evidence="7">Shisa N-terminal domain-containing protein</fullName>
    </recommendedName>
</protein>
<reference evidence="8 9" key="1">
    <citation type="journal article" date="2023" name="bioRxiv">
        <title>Conserved and derived expression patterns and positive selection on dental genes reveal complex evolutionary context of ever-growing rodent molars.</title>
        <authorList>
            <person name="Calamari Z.T."/>
            <person name="Song A."/>
            <person name="Cohen E."/>
            <person name="Akter M."/>
            <person name="Roy R.D."/>
            <person name="Hallikas O."/>
            <person name="Christensen M.M."/>
            <person name="Li P."/>
            <person name="Marangoni P."/>
            <person name="Jernvall J."/>
            <person name="Klein O.D."/>
        </authorList>
    </citation>
    <scope>NUCLEOTIDE SEQUENCE [LARGE SCALE GENOMIC DNA]</scope>
    <source>
        <strain evidence="8">V071</strain>
    </source>
</reference>
<evidence type="ECO:0000256" key="6">
    <source>
        <dbReference type="SAM" id="Phobius"/>
    </source>
</evidence>
<comment type="caution">
    <text evidence="8">The sequence shown here is derived from an EMBL/GenBank/DDBJ whole genome shotgun (WGS) entry which is preliminary data.</text>
</comment>
<dbReference type="InterPro" id="IPR026910">
    <property type="entry name" value="Shisa"/>
</dbReference>
<dbReference type="PANTHER" id="PTHR31395:SF3">
    <property type="entry name" value="PROTEIN SHISA-LIKE-2A"/>
    <property type="match status" value="1"/>
</dbReference>
<gene>
    <name evidence="8" type="ORF">U0070_010172</name>
</gene>
<dbReference type="InterPro" id="IPR053891">
    <property type="entry name" value="Shisa_N"/>
</dbReference>
<dbReference type="Pfam" id="PF13908">
    <property type="entry name" value="Shisa_N"/>
    <property type="match status" value="1"/>
</dbReference>
<feature type="transmembrane region" description="Helical" evidence="6">
    <location>
        <begin position="57"/>
        <end position="90"/>
    </location>
</feature>